<dbReference type="PANTHER" id="PTHR39609:SF1">
    <property type="entry name" value="RFEG"/>
    <property type="match status" value="1"/>
</dbReference>
<comment type="caution">
    <text evidence="2">The sequence shown here is derived from an EMBL/GenBank/DDBJ whole genome shotgun (WGS) entry which is preliminary data.</text>
</comment>
<feature type="compositionally biased region" description="Pro residues" evidence="1">
    <location>
        <begin position="194"/>
        <end position="205"/>
    </location>
</feature>
<feature type="region of interest" description="Disordered" evidence="1">
    <location>
        <begin position="194"/>
        <end position="219"/>
    </location>
</feature>
<name>A0ABR0BWA5_PURLI</name>
<evidence type="ECO:0000313" key="2">
    <source>
        <dbReference type="EMBL" id="KAK4088337.1"/>
    </source>
</evidence>
<feature type="region of interest" description="Disordered" evidence="1">
    <location>
        <begin position="1"/>
        <end position="38"/>
    </location>
</feature>
<feature type="region of interest" description="Disordered" evidence="1">
    <location>
        <begin position="59"/>
        <end position="80"/>
    </location>
</feature>
<protein>
    <submittedName>
        <fullName evidence="2">Uncharacterized protein</fullName>
    </submittedName>
</protein>
<accession>A0ABR0BWA5</accession>
<keyword evidence="3" id="KW-1185">Reference proteome</keyword>
<feature type="compositionally biased region" description="Polar residues" evidence="1">
    <location>
        <begin position="1"/>
        <end position="21"/>
    </location>
</feature>
<dbReference type="Proteomes" id="UP001287286">
    <property type="component" value="Unassembled WGS sequence"/>
</dbReference>
<feature type="compositionally biased region" description="Low complexity" evidence="1">
    <location>
        <begin position="575"/>
        <end position="612"/>
    </location>
</feature>
<reference evidence="2 3" key="1">
    <citation type="journal article" date="2024" name="Microbiol. Resour. Announc.">
        <title>Genome annotations for the ascomycete fungi Trichoderma harzianum, Trichoderma aggressivum, and Purpureocillium lilacinum.</title>
        <authorList>
            <person name="Beijen E.P.W."/>
            <person name="Ohm R.A."/>
        </authorList>
    </citation>
    <scope>NUCLEOTIDE SEQUENCE [LARGE SCALE GENOMIC DNA]</scope>
    <source>
        <strain evidence="2 3">CBS 150709</strain>
    </source>
</reference>
<evidence type="ECO:0000313" key="3">
    <source>
        <dbReference type="Proteomes" id="UP001287286"/>
    </source>
</evidence>
<dbReference type="PANTHER" id="PTHR39609">
    <property type="entry name" value="RFEG-RELATED"/>
    <property type="match status" value="1"/>
</dbReference>
<sequence>MVQRSPTGSAPKTKGTRQPSQESRETVNGPRMSTSHEIATAVDPDVCLAWVPRCSALYSPAASQPRDPPTGPPKTSRRQGIDFAHEKSYGAGLQRRLGHCIVVRLGHVRANQIRDRVRRCNCSRQAQALGALWSDHQVAQVQAPPHPRDRAAELRRPIGLLRAGALLYPRSPPACAPPNRLFAWCPPAAFASRPPPKELPPPTLPSPTTTTSPATDSSFDRNLSVLVVGRCPPADTSRRHTRTGPLSLPCRPSLLPPRLLSSSSHPLVHIAPLPRRRFWPLFSLLLRCETLRPSVAAMSRQPRNQGQSGPTATTRQNEYFVPRDGIDREVISADICRYLGNDALVRPGHYEELDYSEPYPLRHLLLLAANLPLAEHLLSLTSLQAMIEDLKADSARWDNERRAQTSRNTSGGIHTSRDASGFPARPSSNSPVVQYRYSETHQSRQHHGPTEAPFQADPYRDPGYENRYPGTGAPGYTGASGAYPPPQQQQQQQYAATSGGAYAGGYQPTQQSPGPDPRFSSAQGGSMMRPGYQPSQDPPYIGTGANLPHSGFAQSNDPYISRLGASAAAPQQPVYATAPPQQPTYPASSSPYQPFPGQAPAGAGQPYPAMQPHDPFYGRASPAGQAPQQQTQGYSNQGQQYEEAPPSRSSATPATAPTPPAGSSNRRSDRDSDRHHRPPRR</sequence>
<dbReference type="EMBL" id="JAWRVI010000025">
    <property type="protein sequence ID" value="KAK4088337.1"/>
    <property type="molecule type" value="Genomic_DNA"/>
</dbReference>
<feature type="compositionally biased region" description="Low complexity" evidence="1">
    <location>
        <begin position="622"/>
        <end position="655"/>
    </location>
</feature>
<feature type="compositionally biased region" description="Low complexity" evidence="1">
    <location>
        <begin position="488"/>
        <end position="507"/>
    </location>
</feature>
<organism evidence="2 3">
    <name type="scientific">Purpureocillium lilacinum</name>
    <name type="common">Paecilomyces lilacinus</name>
    <dbReference type="NCBI Taxonomy" id="33203"/>
    <lineage>
        <taxon>Eukaryota</taxon>
        <taxon>Fungi</taxon>
        <taxon>Dikarya</taxon>
        <taxon>Ascomycota</taxon>
        <taxon>Pezizomycotina</taxon>
        <taxon>Sordariomycetes</taxon>
        <taxon>Hypocreomycetidae</taxon>
        <taxon>Hypocreales</taxon>
        <taxon>Ophiocordycipitaceae</taxon>
        <taxon>Purpureocillium</taxon>
    </lineage>
</organism>
<proteinExistence type="predicted"/>
<gene>
    <name evidence="2" type="ORF">Purlil1_7216</name>
</gene>
<feature type="compositionally biased region" description="Low complexity" evidence="1">
    <location>
        <begin position="206"/>
        <end position="217"/>
    </location>
</feature>
<evidence type="ECO:0000256" key="1">
    <source>
        <dbReference type="SAM" id="MobiDB-lite"/>
    </source>
</evidence>
<feature type="region of interest" description="Disordered" evidence="1">
    <location>
        <begin position="397"/>
        <end position="681"/>
    </location>
</feature>